<evidence type="ECO:0000256" key="4">
    <source>
        <dbReference type="ARBA" id="ARBA00022679"/>
    </source>
</evidence>
<dbReference type="RefSeq" id="WP_021225976.1">
    <property type="nucleotide sequence ID" value="NZ_ATDP01000088.1"/>
</dbReference>
<dbReference type="InterPro" id="IPR002052">
    <property type="entry name" value="DNA_methylase_N6_adenine_CS"/>
</dbReference>
<keyword evidence="8" id="KW-1185">Reference proteome</keyword>
<organism evidence="7 8">
    <name type="scientific">Sphingobium lactosutens DS20</name>
    <dbReference type="NCBI Taxonomy" id="1331060"/>
    <lineage>
        <taxon>Bacteria</taxon>
        <taxon>Pseudomonadati</taxon>
        <taxon>Pseudomonadota</taxon>
        <taxon>Alphaproteobacteria</taxon>
        <taxon>Sphingomonadales</taxon>
        <taxon>Sphingomonadaceae</taxon>
        <taxon>Sphingobium</taxon>
    </lineage>
</organism>
<feature type="domain" description="DNA methylase N-4/N-6" evidence="6">
    <location>
        <begin position="513"/>
        <end position="637"/>
    </location>
</feature>
<dbReference type="SUPFAM" id="SSF53335">
    <property type="entry name" value="S-adenosyl-L-methionine-dependent methyltransferases"/>
    <property type="match status" value="2"/>
</dbReference>
<gene>
    <name evidence="7" type="ORF">RLDS_11440</name>
</gene>
<dbReference type="eggNOG" id="COG1743">
    <property type="taxonomic scope" value="Bacteria"/>
</dbReference>
<dbReference type="GO" id="GO:0009007">
    <property type="term" value="F:site-specific DNA-methyltransferase (adenine-specific) activity"/>
    <property type="evidence" value="ECO:0007669"/>
    <property type="project" value="UniProtKB-EC"/>
</dbReference>
<evidence type="ECO:0000313" key="7">
    <source>
        <dbReference type="EMBL" id="EQB15098.1"/>
    </source>
</evidence>
<dbReference type="GO" id="GO:0008170">
    <property type="term" value="F:N-methyltransferase activity"/>
    <property type="evidence" value="ECO:0007669"/>
    <property type="project" value="InterPro"/>
</dbReference>
<accession>T0HSI7</accession>
<comment type="similarity">
    <text evidence="1">Belongs to the N(4)/N(6)-methyltransferase family.</text>
</comment>
<evidence type="ECO:0000256" key="3">
    <source>
        <dbReference type="ARBA" id="ARBA00022603"/>
    </source>
</evidence>
<proteinExistence type="inferred from homology"/>
<dbReference type="Gene3D" id="3.40.50.150">
    <property type="entry name" value="Vaccinia Virus protein VP39"/>
    <property type="match status" value="2"/>
</dbReference>
<sequence>MNRDSLFQSKLVPGKPGSGRLFDEELTVQDGPVACLGMTFANDAERRVYFAEQLREKLKDPEFRKIEGFPIGSDEDILALSDPPYYTACPNPWLADFIKEWEAAKRAGNTPYHREPFATDVSEGKTHPVYKAHSYHTKVPHLAIVPSILHYTEPGDIVLDGFSGSGQTGVAAQWCGAAPAKYRAELEKKWEGEGHPAPKWGARHCVLNDLSPTATFISSNYNQPFAPKAFASAAQNLLADVEQELGWMYETLHSDGKTKGRIEFTVWSEIFTCPECAGEIVFLEEALDGDSKSVAEEFSCPNCSARLNKRNLERRFETGTDKKLGTPWRRVTFRPVLIFYKIGEQRFEKAPDPQDLETLKAIDEMEFPKEIPSTRFPVEKMYHGSRIAPKGFTHIHHFFLPRAAQALGAMWRRAKSHPDVRMRHMLMFFVEQAFWTASLLNRYRPTGYSQVNQYLTGVYYIASQHAEPSPWYILDGKADRLPKAFEAAYARKTGTVIATCSTTAKLSLPDASIDYIFTDPPFGENIYYADLNFLVESWYGVLSNAGAEAIVDRAKNKALPDYQELMRQCFAEYHRVLKAGRWITIVFHNSRNAVWNAIQEALQAAGFVVADVRTLDKKQGSYRQVTSTATKQDLVISAYKPNGGLEERFQLSAGTEQGVWDFVSTHLKNLPIFDQAGNRGKTIAERTDFRLFDRMVSFHVLRGVTVPLSASEFYAGLAQRYPIRDGMYFLPEQAVEYDKKRLTVEEVDEPELFVLDEATAREWLREFLKKRPSTFQELHPQFMREIGGWQKHEKPLELSELLQQNFLPYDGNGPVPEQIHAYLSSNWRELRNLAKDDPTLRAKARDRWYVPDPNKAGDLEKLREKALLKEFDAYKQEKKKLKVFRLEAVRVGFKKAWADRDYATIVAVADKIPTSVLEEDPKLLMWYDQATTRMGGDA</sequence>
<dbReference type="OrthoDB" id="3197274at2"/>
<dbReference type="Pfam" id="PF01555">
    <property type="entry name" value="N6_N4_Mtase"/>
    <property type="match status" value="2"/>
</dbReference>
<dbReference type="GO" id="GO:0003677">
    <property type="term" value="F:DNA binding"/>
    <property type="evidence" value="ECO:0007669"/>
    <property type="project" value="InterPro"/>
</dbReference>
<comment type="catalytic activity">
    <reaction evidence="5">
        <text>a 2'-deoxyadenosine in DNA + S-adenosyl-L-methionine = an N(6)-methyl-2'-deoxyadenosine in DNA + S-adenosyl-L-homocysteine + H(+)</text>
        <dbReference type="Rhea" id="RHEA:15197"/>
        <dbReference type="Rhea" id="RHEA-COMP:12418"/>
        <dbReference type="Rhea" id="RHEA-COMP:12419"/>
        <dbReference type="ChEBI" id="CHEBI:15378"/>
        <dbReference type="ChEBI" id="CHEBI:57856"/>
        <dbReference type="ChEBI" id="CHEBI:59789"/>
        <dbReference type="ChEBI" id="CHEBI:90615"/>
        <dbReference type="ChEBI" id="CHEBI:90616"/>
        <dbReference type="EC" id="2.1.1.72"/>
    </reaction>
</comment>
<reference evidence="7 8" key="1">
    <citation type="journal article" date="2013" name="Genome Announc.">
        <title>Draft Genome Sequence of Sphingobium lactosutens Strain DS20T, Isolated from a Hexachlorocyclohexane Dumpsite.</title>
        <authorList>
            <person name="Kumar R."/>
            <person name="Dwivedi V."/>
            <person name="Negi V."/>
            <person name="Khurana J.P."/>
            <person name="Lal R."/>
        </authorList>
    </citation>
    <scope>NUCLEOTIDE SEQUENCE [LARGE SCALE GENOMIC DNA]</scope>
    <source>
        <strain evidence="7 8">DS20</strain>
    </source>
</reference>
<dbReference type="AlphaFoldDB" id="T0HSI7"/>
<evidence type="ECO:0000256" key="5">
    <source>
        <dbReference type="ARBA" id="ARBA00047942"/>
    </source>
</evidence>
<protein>
    <recommendedName>
        <fullName evidence="2">site-specific DNA-methyltransferase (adenine-specific)</fullName>
        <ecNumber evidence="2">2.1.1.72</ecNumber>
    </recommendedName>
</protein>
<evidence type="ECO:0000256" key="1">
    <source>
        <dbReference type="ARBA" id="ARBA00006594"/>
    </source>
</evidence>
<dbReference type="InterPro" id="IPR002941">
    <property type="entry name" value="DNA_methylase_N4/N6"/>
</dbReference>
<keyword evidence="3" id="KW-0489">Methyltransferase</keyword>
<dbReference type="EMBL" id="ATDP01000088">
    <property type="protein sequence ID" value="EQB15098.1"/>
    <property type="molecule type" value="Genomic_DNA"/>
</dbReference>
<dbReference type="REBASE" id="73344">
    <property type="entry name" value="M.SlaDS20ORF11440P"/>
</dbReference>
<dbReference type="GO" id="GO:0032259">
    <property type="term" value="P:methylation"/>
    <property type="evidence" value="ECO:0007669"/>
    <property type="project" value="UniProtKB-KW"/>
</dbReference>
<dbReference type="Proteomes" id="UP000015531">
    <property type="component" value="Unassembled WGS sequence"/>
</dbReference>
<dbReference type="PATRIC" id="fig|1331060.3.peg.2169"/>
<dbReference type="InterPro" id="IPR029063">
    <property type="entry name" value="SAM-dependent_MTases_sf"/>
</dbReference>
<keyword evidence="4" id="KW-0808">Transferase</keyword>
<dbReference type="PROSITE" id="PS00092">
    <property type="entry name" value="N6_MTASE"/>
    <property type="match status" value="1"/>
</dbReference>
<evidence type="ECO:0000259" key="6">
    <source>
        <dbReference type="Pfam" id="PF01555"/>
    </source>
</evidence>
<evidence type="ECO:0000313" key="8">
    <source>
        <dbReference type="Proteomes" id="UP000015531"/>
    </source>
</evidence>
<name>T0HSI7_9SPHN</name>
<feature type="domain" description="DNA methylase N-4/N-6" evidence="6">
    <location>
        <begin position="125"/>
        <end position="173"/>
    </location>
</feature>
<dbReference type="EC" id="2.1.1.72" evidence="2"/>
<evidence type="ECO:0000256" key="2">
    <source>
        <dbReference type="ARBA" id="ARBA00011900"/>
    </source>
</evidence>
<comment type="caution">
    <text evidence="7">The sequence shown here is derived from an EMBL/GenBank/DDBJ whole genome shotgun (WGS) entry which is preliminary data.</text>
</comment>